<evidence type="ECO:0000313" key="2">
    <source>
        <dbReference type="Proteomes" id="UP000321736"/>
    </source>
</evidence>
<proteinExistence type="predicted"/>
<evidence type="ECO:0000313" key="1">
    <source>
        <dbReference type="EMBL" id="GEP84835.1"/>
    </source>
</evidence>
<dbReference type="RefSeq" id="WP_095103465.1">
    <property type="nucleotide sequence ID" value="NZ_BKAR01000015.1"/>
</dbReference>
<comment type="caution">
    <text evidence="1">The sequence shown here is derived from an EMBL/GenBank/DDBJ whole genome shotgun (WGS) entry which is preliminary data.</text>
</comment>
<reference evidence="1 2" key="1">
    <citation type="submission" date="2019-07" db="EMBL/GenBank/DDBJ databases">
        <title>Whole genome shotgun sequence of Staphylococcus piscifermentans NBRC 109625.</title>
        <authorList>
            <person name="Hosoyama A."/>
            <person name="Uohara A."/>
            <person name="Ohji S."/>
            <person name="Ichikawa N."/>
        </authorList>
    </citation>
    <scope>NUCLEOTIDE SEQUENCE [LARGE SCALE GENOMIC DNA]</scope>
    <source>
        <strain evidence="1 2">NBRC 109625</strain>
    </source>
</reference>
<dbReference type="AlphaFoldDB" id="A0A239TPA9"/>
<protein>
    <submittedName>
        <fullName evidence="1">Uncharacterized protein</fullName>
    </submittedName>
</protein>
<sequence>MKNLIIGLLLVMLIMGSGYNMIKAEMHHDSDAIAAQKQKMKGITTKAQLKAVFKDPKKKEGAKLAAYENAVENHVLPRSKHFQTAEAAYKESLKLKHDK</sequence>
<keyword evidence="2" id="KW-1185">Reference proteome</keyword>
<gene>
    <name evidence="1" type="ORF">SPI02_14200</name>
</gene>
<dbReference type="Proteomes" id="UP000321736">
    <property type="component" value="Unassembled WGS sequence"/>
</dbReference>
<accession>A0A239TPA9</accession>
<dbReference type="EMBL" id="BKAR01000015">
    <property type="protein sequence ID" value="GEP84835.1"/>
    <property type="molecule type" value="Genomic_DNA"/>
</dbReference>
<organism evidence="1 2">
    <name type="scientific">Staphylococcus piscifermentans</name>
    <dbReference type="NCBI Taxonomy" id="70258"/>
    <lineage>
        <taxon>Bacteria</taxon>
        <taxon>Bacillati</taxon>
        <taxon>Bacillota</taxon>
        <taxon>Bacilli</taxon>
        <taxon>Bacillales</taxon>
        <taxon>Staphylococcaceae</taxon>
        <taxon>Staphylococcus</taxon>
    </lineage>
</organism>
<name>A0A239TPA9_9STAP</name>
<dbReference type="OrthoDB" id="2403527at2"/>